<evidence type="ECO:0000256" key="1">
    <source>
        <dbReference type="SAM" id="MobiDB-lite"/>
    </source>
</evidence>
<reference evidence="2" key="1">
    <citation type="journal article" date="2021" name="Proc. Natl. Acad. Sci. U.S.A.">
        <title>A Catalog of Tens of Thousands of Viruses from Human Metagenomes Reveals Hidden Associations with Chronic Diseases.</title>
        <authorList>
            <person name="Tisza M.J."/>
            <person name="Buck C.B."/>
        </authorList>
    </citation>
    <scope>NUCLEOTIDE SEQUENCE</scope>
    <source>
        <strain evidence="2">CtBCr48</strain>
    </source>
</reference>
<organism evidence="2">
    <name type="scientific">Siphoviridae sp. ctBCr48</name>
    <dbReference type="NCBI Taxonomy" id="2827802"/>
    <lineage>
        <taxon>Viruses</taxon>
        <taxon>Duplodnaviria</taxon>
        <taxon>Heunggongvirae</taxon>
        <taxon>Uroviricota</taxon>
        <taxon>Caudoviricetes</taxon>
    </lineage>
</organism>
<accession>A0A8S5SH47</accession>
<evidence type="ECO:0000313" key="2">
    <source>
        <dbReference type="EMBL" id="DAF50337.1"/>
    </source>
</evidence>
<name>A0A8S5SH47_9CAUD</name>
<dbReference type="EMBL" id="BK032595">
    <property type="protein sequence ID" value="DAF50337.1"/>
    <property type="molecule type" value="Genomic_DNA"/>
</dbReference>
<sequence>MSATVTATPVVNLAATELGVGVTGLGNRSDDRRREKKRLRNGTGR</sequence>
<protein>
    <submittedName>
        <fullName evidence="2">Uncharacterized protein</fullName>
    </submittedName>
</protein>
<proteinExistence type="predicted"/>
<feature type="compositionally biased region" description="Basic residues" evidence="1">
    <location>
        <begin position="34"/>
        <end position="45"/>
    </location>
</feature>
<feature type="region of interest" description="Disordered" evidence="1">
    <location>
        <begin position="22"/>
        <end position="45"/>
    </location>
</feature>